<protein>
    <submittedName>
        <fullName evidence="2">Uncharacterized protein LOC136088975</fullName>
    </submittedName>
</protein>
<sequence length="136" mass="15672">MNVQNVPTVFLALEQGYQGYHISVVTLVILINRSSIESNIFEKLNEIEEFISKFYEVEKMEFLGPNESVLRRDVVFFQETSNFILNIIEQRKMDPFSTLVRISLDSEGSFLKVIVNIFDPEDNNVNSGRFLNSGVQ</sequence>
<reference evidence="2" key="1">
    <citation type="submission" date="2025-08" db="UniProtKB">
        <authorList>
            <consortium name="RefSeq"/>
        </authorList>
    </citation>
    <scope>IDENTIFICATION</scope>
</reference>
<dbReference type="Proteomes" id="UP001652625">
    <property type="component" value="Chromosome 12"/>
</dbReference>
<keyword evidence="1" id="KW-1185">Reference proteome</keyword>
<accession>A0ABM4D7R5</accession>
<evidence type="ECO:0000313" key="2">
    <source>
        <dbReference type="RefSeq" id="XP_065670342.1"/>
    </source>
</evidence>
<dbReference type="GeneID" id="136088975"/>
<organism evidence="1 2">
    <name type="scientific">Hydra vulgaris</name>
    <name type="common">Hydra</name>
    <name type="synonym">Hydra attenuata</name>
    <dbReference type="NCBI Taxonomy" id="6087"/>
    <lineage>
        <taxon>Eukaryota</taxon>
        <taxon>Metazoa</taxon>
        <taxon>Cnidaria</taxon>
        <taxon>Hydrozoa</taxon>
        <taxon>Hydroidolina</taxon>
        <taxon>Anthoathecata</taxon>
        <taxon>Aplanulata</taxon>
        <taxon>Hydridae</taxon>
        <taxon>Hydra</taxon>
    </lineage>
</organism>
<name>A0ABM4D7R5_HYDVU</name>
<dbReference type="RefSeq" id="XP_065670342.1">
    <property type="nucleotide sequence ID" value="XM_065814270.1"/>
</dbReference>
<proteinExistence type="predicted"/>
<gene>
    <name evidence="2" type="primary">LOC136088975</name>
</gene>
<evidence type="ECO:0000313" key="1">
    <source>
        <dbReference type="Proteomes" id="UP001652625"/>
    </source>
</evidence>